<dbReference type="InterPro" id="IPR041577">
    <property type="entry name" value="RT_RNaseH_2"/>
</dbReference>
<dbReference type="Gene3D" id="1.10.340.70">
    <property type="match status" value="1"/>
</dbReference>
<evidence type="ECO:0000259" key="3">
    <source>
        <dbReference type="Pfam" id="PF17921"/>
    </source>
</evidence>
<evidence type="ECO:0000256" key="1">
    <source>
        <dbReference type="ARBA" id="ARBA00023268"/>
    </source>
</evidence>
<protein>
    <recommendedName>
        <fullName evidence="6">Retrotransposon protein</fullName>
    </recommendedName>
</protein>
<dbReference type="InterPro" id="IPR043502">
    <property type="entry name" value="DNA/RNA_pol_sf"/>
</dbReference>
<dbReference type="Proteomes" id="UP001058974">
    <property type="component" value="Chromosome 1"/>
</dbReference>
<organism evidence="4 5">
    <name type="scientific">Pisum sativum</name>
    <name type="common">Garden pea</name>
    <name type="synonym">Lathyrus oleraceus</name>
    <dbReference type="NCBI Taxonomy" id="3888"/>
    <lineage>
        <taxon>Eukaryota</taxon>
        <taxon>Viridiplantae</taxon>
        <taxon>Streptophyta</taxon>
        <taxon>Embryophyta</taxon>
        <taxon>Tracheophyta</taxon>
        <taxon>Spermatophyta</taxon>
        <taxon>Magnoliopsida</taxon>
        <taxon>eudicotyledons</taxon>
        <taxon>Gunneridae</taxon>
        <taxon>Pentapetalae</taxon>
        <taxon>rosids</taxon>
        <taxon>fabids</taxon>
        <taxon>Fabales</taxon>
        <taxon>Fabaceae</taxon>
        <taxon>Papilionoideae</taxon>
        <taxon>50 kb inversion clade</taxon>
        <taxon>NPAAA clade</taxon>
        <taxon>Hologalegina</taxon>
        <taxon>IRL clade</taxon>
        <taxon>Fabeae</taxon>
        <taxon>Lathyrus</taxon>
    </lineage>
</organism>
<dbReference type="AlphaFoldDB" id="A0A9D5GZ02"/>
<dbReference type="GO" id="GO:0003824">
    <property type="term" value="F:catalytic activity"/>
    <property type="evidence" value="ECO:0007669"/>
    <property type="project" value="UniProtKB-KW"/>
</dbReference>
<accession>A0A9D5GZ02</accession>
<feature type="domain" description="Integrase zinc-binding" evidence="3">
    <location>
        <begin position="141"/>
        <end position="196"/>
    </location>
</feature>
<dbReference type="InterPro" id="IPR041588">
    <property type="entry name" value="Integrase_H2C2"/>
</dbReference>
<proteinExistence type="predicted"/>
<dbReference type="Pfam" id="PF17921">
    <property type="entry name" value="Integrase_H2C2"/>
    <property type="match status" value="1"/>
</dbReference>
<evidence type="ECO:0000259" key="2">
    <source>
        <dbReference type="Pfam" id="PF17919"/>
    </source>
</evidence>
<name>A0A9D5GZ02_PEA</name>
<evidence type="ECO:0008006" key="6">
    <source>
        <dbReference type="Google" id="ProtNLM"/>
    </source>
</evidence>
<dbReference type="Pfam" id="PF17919">
    <property type="entry name" value="RT_RNaseH_2"/>
    <property type="match status" value="1"/>
</dbReference>
<dbReference type="PANTHER" id="PTHR37984:SF5">
    <property type="entry name" value="PROTEIN NYNRIN-LIKE"/>
    <property type="match status" value="1"/>
</dbReference>
<keyword evidence="1" id="KW-0511">Multifunctional enzyme</keyword>
<comment type="caution">
    <text evidence="4">The sequence shown here is derived from an EMBL/GenBank/DDBJ whole genome shotgun (WGS) entry which is preliminary data.</text>
</comment>
<dbReference type="PANTHER" id="PTHR37984">
    <property type="entry name" value="PROTEIN CBG26694"/>
    <property type="match status" value="1"/>
</dbReference>
<dbReference type="EMBL" id="JAMSHJ010000001">
    <property type="protein sequence ID" value="KAI5446460.1"/>
    <property type="molecule type" value="Genomic_DNA"/>
</dbReference>
<reference evidence="4 5" key="1">
    <citation type="journal article" date="2022" name="Nat. Genet.">
        <title>Improved pea reference genome and pan-genome highlight genomic features and evolutionary characteristics.</title>
        <authorList>
            <person name="Yang T."/>
            <person name="Liu R."/>
            <person name="Luo Y."/>
            <person name="Hu S."/>
            <person name="Wang D."/>
            <person name="Wang C."/>
            <person name="Pandey M.K."/>
            <person name="Ge S."/>
            <person name="Xu Q."/>
            <person name="Li N."/>
            <person name="Li G."/>
            <person name="Huang Y."/>
            <person name="Saxena R.K."/>
            <person name="Ji Y."/>
            <person name="Li M."/>
            <person name="Yan X."/>
            <person name="He Y."/>
            <person name="Liu Y."/>
            <person name="Wang X."/>
            <person name="Xiang C."/>
            <person name="Varshney R.K."/>
            <person name="Ding H."/>
            <person name="Gao S."/>
            <person name="Zong X."/>
        </authorList>
    </citation>
    <scope>NUCLEOTIDE SEQUENCE [LARGE SCALE GENOMIC DNA]</scope>
    <source>
        <strain evidence="4 5">cv. Zhongwan 6</strain>
    </source>
</reference>
<evidence type="ECO:0000313" key="4">
    <source>
        <dbReference type="EMBL" id="KAI5446460.1"/>
    </source>
</evidence>
<feature type="domain" description="Reverse transcriptase/retrotransposon-derived protein RNase H-like" evidence="2">
    <location>
        <begin position="29"/>
        <end position="72"/>
    </location>
</feature>
<dbReference type="Gene3D" id="3.30.70.270">
    <property type="match status" value="1"/>
</dbReference>
<dbReference type="InterPro" id="IPR043128">
    <property type="entry name" value="Rev_trsase/Diguanyl_cyclase"/>
</dbReference>
<sequence length="211" mass="23937">MVTTRSSLKVSNLALSLTQLTRKGQAYVWDVNCEKSFQELKKKLMSAPISVSMNPSESFVVYCDASKMGLGVGGETPNSVKFGMLKLTSGILEEIGEGQRSDLSLIDRLTLINQGNECDFRVDENGVMMFRDRICVSDVPELKRSIIEEGHRSGFSIHPDATNRYQDLKKMFWWPRIKKEDAKFVYACWTCQKSKIKHHKSLGLRQPLNIP</sequence>
<evidence type="ECO:0000313" key="5">
    <source>
        <dbReference type="Proteomes" id="UP001058974"/>
    </source>
</evidence>
<dbReference type="Gramene" id="Psat01G0433300-T1">
    <property type="protein sequence ID" value="KAI5446460.1"/>
    <property type="gene ID" value="KIW84_014333"/>
</dbReference>
<dbReference type="InterPro" id="IPR050951">
    <property type="entry name" value="Retrovirus_Pol_polyprotein"/>
</dbReference>
<keyword evidence="5" id="KW-1185">Reference proteome</keyword>
<dbReference type="SUPFAM" id="SSF56672">
    <property type="entry name" value="DNA/RNA polymerases"/>
    <property type="match status" value="1"/>
</dbReference>
<gene>
    <name evidence="4" type="ORF">KIW84_014333</name>
</gene>